<protein>
    <submittedName>
        <fullName evidence="2">Uncharacterized protein</fullName>
    </submittedName>
</protein>
<evidence type="ECO:0000313" key="3">
    <source>
        <dbReference type="Proteomes" id="UP000566819"/>
    </source>
</evidence>
<sequence length="340" mass="39122">MESALTSTQSQSSRDPSLDNMANPWNTANHLNMKINLSLIWDNSPPDSPKSGSTDSTHSHEKLAYHLFALQQSDFLPEPISTKPEFKIDLTQEPSLKRANETIFEMISHIMKSADVATHTDNLQYQVLPVADFDGVEDKFMEKIAHIFYMKISHQMAEIERTLGPTAFSDPSFQFMEFLDNWTKSITALKNNLDIIETTKTRILGKILSKTTNQKEKEDFKCGLRRLDTEMKQAVSDLKGKFQEMTTKMTWLYERLLRKAVKDLYGNTIPTEMRDAYDVLFESDGMLWDAWKFQEGERKGVLLEFSWLDGNGKNVSRIVVEQKLDERDRKIGRGMKNVFG</sequence>
<gene>
    <name evidence="2" type="ORF">G7Y89_g13475</name>
</gene>
<dbReference type="EMBL" id="JAAMPI010001579">
    <property type="protein sequence ID" value="KAF4624693.1"/>
    <property type="molecule type" value="Genomic_DNA"/>
</dbReference>
<accession>A0A8H4R986</accession>
<organism evidence="2 3">
    <name type="scientific">Cudoniella acicularis</name>
    <dbReference type="NCBI Taxonomy" id="354080"/>
    <lineage>
        <taxon>Eukaryota</taxon>
        <taxon>Fungi</taxon>
        <taxon>Dikarya</taxon>
        <taxon>Ascomycota</taxon>
        <taxon>Pezizomycotina</taxon>
        <taxon>Leotiomycetes</taxon>
        <taxon>Helotiales</taxon>
        <taxon>Tricladiaceae</taxon>
        <taxon>Cudoniella</taxon>
    </lineage>
</organism>
<evidence type="ECO:0000313" key="2">
    <source>
        <dbReference type="EMBL" id="KAF4624693.1"/>
    </source>
</evidence>
<proteinExistence type="predicted"/>
<evidence type="ECO:0000256" key="1">
    <source>
        <dbReference type="SAM" id="MobiDB-lite"/>
    </source>
</evidence>
<dbReference type="AlphaFoldDB" id="A0A8H4R986"/>
<feature type="region of interest" description="Disordered" evidence="1">
    <location>
        <begin position="1"/>
        <end position="25"/>
    </location>
</feature>
<name>A0A8H4R986_9HELO</name>
<comment type="caution">
    <text evidence="2">The sequence shown here is derived from an EMBL/GenBank/DDBJ whole genome shotgun (WGS) entry which is preliminary data.</text>
</comment>
<keyword evidence="3" id="KW-1185">Reference proteome</keyword>
<feature type="compositionally biased region" description="Polar residues" evidence="1">
    <location>
        <begin position="1"/>
        <end position="15"/>
    </location>
</feature>
<dbReference type="Proteomes" id="UP000566819">
    <property type="component" value="Unassembled WGS sequence"/>
</dbReference>
<reference evidence="2 3" key="1">
    <citation type="submission" date="2020-03" db="EMBL/GenBank/DDBJ databases">
        <title>Draft Genome Sequence of Cudoniella acicularis.</title>
        <authorList>
            <person name="Buettner E."/>
            <person name="Kellner H."/>
        </authorList>
    </citation>
    <scope>NUCLEOTIDE SEQUENCE [LARGE SCALE GENOMIC DNA]</scope>
    <source>
        <strain evidence="2 3">DSM 108380</strain>
    </source>
</reference>